<keyword evidence="6" id="KW-0067">ATP-binding</keyword>
<dbReference type="GO" id="GO:0004674">
    <property type="term" value="F:protein serine/threonine kinase activity"/>
    <property type="evidence" value="ECO:0007669"/>
    <property type="project" value="UniProtKB-KW"/>
</dbReference>
<evidence type="ECO:0000256" key="8">
    <source>
        <dbReference type="ARBA" id="ARBA00048679"/>
    </source>
</evidence>
<sequence length="317" mass="36413">LIAAVLREKKALYACQDIPFVMRIFGTAKNDHNICFITEYCPNGDLLVALRTYGAFTLASTQYYIACIISAMEHMHDRGIVHRDLKPENILLAKDNTPRISDFGCVKILPQVKATVTDQSNINNNNNNNNNNENKEERQSKGTDDLDKNTDNKNGNNNKRKDMKSDDPDFVGTPEFMAPELFEAHKYGGIPDDKYKCLDFWSIGCLIFQLLANKTLFKAPTEYLVFQKVSQWDYKIPSDVQDEKTVDLLQKLLTKVPEDRLGFQKRNDLRSHSFFKGIDWDKLLQITPPLINDAYLKKKEKKRQSDTSIFFCCDCCL</sequence>
<keyword evidence="3" id="KW-0808">Transferase</keyword>
<evidence type="ECO:0000259" key="11">
    <source>
        <dbReference type="PROSITE" id="PS51285"/>
    </source>
</evidence>
<evidence type="ECO:0000259" key="10">
    <source>
        <dbReference type="PROSITE" id="PS50011"/>
    </source>
</evidence>
<gene>
    <name evidence="12" type="ORF">RFI_03885</name>
</gene>
<evidence type="ECO:0000256" key="3">
    <source>
        <dbReference type="ARBA" id="ARBA00022679"/>
    </source>
</evidence>
<dbReference type="Proteomes" id="UP000023152">
    <property type="component" value="Unassembled WGS sequence"/>
</dbReference>
<dbReference type="GO" id="GO:0035556">
    <property type="term" value="P:intracellular signal transduction"/>
    <property type="evidence" value="ECO:0007669"/>
    <property type="project" value="TreeGrafter"/>
</dbReference>
<feature type="domain" description="AGC-kinase C-terminal" evidence="11">
    <location>
        <begin position="276"/>
        <end position="317"/>
    </location>
</feature>
<proteinExistence type="predicted"/>
<feature type="compositionally biased region" description="Basic and acidic residues" evidence="9">
    <location>
        <begin position="133"/>
        <end position="151"/>
    </location>
</feature>
<feature type="domain" description="Protein kinase" evidence="10">
    <location>
        <begin position="1"/>
        <end position="275"/>
    </location>
</feature>
<evidence type="ECO:0000256" key="9">
    <source>
        <dbReference type="SAM" id="MobiDB-lite"/>
    </source>
</evidence>
<dbReference type="InterPro" id="IPR011009">
    <property type="entry name" value="Kinase-like_dom_sf"/>
</dbReference>
<comment type="catalytic activity">
    <reaction evidence="8">
        <text>L-seryl-[protein] + ATP = O-phospho-L-seryl-[protein] + ADP + H(+)</text>
        <dbReference type="Rhea" id="RHEA:17989"/>
        <dbReference type="Rhea" id="RHEA-COMP:9863"/>
        <dbReference type="Rhea" id="RHEA-COMP:11604"/>
        <dbReference type="ChEBI" id="CHEBI:15378"/>
        <dbReference type="ChEBI" id="CHEBI:29999"/>
        <dbReference type="ChEBI" id="CHEBI:30616"/>
        <dbReference type="ChEBI" id="CHEBI:83421"/>
        <dbReference type="ChEBI" id="CHEBI:456216"/>
        <dbReference type="EC" id="2.7.11.1"/>
    </reaction>
</comment>
<accession>X6P527</accession>
<dbReference type="Gene3D" id="1.10.510.10">
    <property type="entry name" value="Transferase(Phosphotransferase) domain 1"/>
    <property type="match status" value="2"/>
</dbReference>
<evidence type="ECO:0000256" key="7">
    <source>
        <dbReference type="ARBA" id="ARBA00047899"/>
    </source>
</evidence>
<dbReference type="PROSITE" id="PS51285">
    <property type="entry name" value="AGC_KINASE_CTER"/>
    <property type="match status" value="1"/>
</dbReference>
<keyword evidence="4" id="KW-0547">Nucleotide-binding</keyword>
<evidence type="ECO:0000256" key="4">
    <source>
        <dbReference type="ARBA" id="ARBA00022741"/>
    </source>
</evidence>
<evidence type="ECO:0000256" key="5">
    <source>
        <dbReference type="ARBA" id="ARBA00022777"/>
    </source>
</evidence>
<comment type="caution">
    <text evidence="12">The sequence shown here is derived from an EMBL/GenBank/DDBJ whole genome shotgun (WGS) entry which is preliminary data.</text>
</comment>
<dbReference type="GO" id="GO:0005524">
    <property type="term" value="F:ATP binding"/>
    <property type="evidence" value="ECO:0007669"/>
    <property type="project" value="UniProtKB-KW"/>
</dbReference>
<dbReference type="SUPFAM" id="SSF56112">
    <property type="entry name" value="Protein kinase-like (PK-like)"/>
    <property type="match status" value="1"/>
</dbReference>
<evidence type="ECO:0000313" key="12">
    <source>
        <dbReference type="EMBL" id="ETO33223.1"/>
    </source>
</evidence>
<dbReference type="Gene3D" id="3.30.200.20">
    <property type="entry name" value="Phosphorylase Kinase, domain 1"/>
    <property type="match status" value="1"/>
</dbReference>
<dbReference type="SMART" id="SM00220">
    <property type="entry name" value="S_TKc"/>
    <property type="match status" value="1"/>
</dbReference>
<dbReference type="PROSITE" id="PS50011">
    <property type="entry name" value="PROTEIN_KINASE_DOM"/>
    <property type="match status" value="1"/>
</dbReference>
<feature type="compositionally biased region" description="Low complexity" evidence="9">
    <location>
        <begin position="121"/>
        <end position="132"/>
    </location>
</feature>
<dbReference type="AlphaFoldDB" id="X6P527"/>
<dbReference type="EMBL" id="ASPP01003578">
    <property type="protein sequence ID" value="ETO33223.1"/>
    <property type="molecule type" value="Genomic_DNA"/>
</dbReference>
<dbReference type="PANTHER" id="PTHR24356:SF163">
    <property type="entry name" value="3-PHOSPHOINOSITIDE-DEPENDENT PROTEIN KINASE 1-RELATED"/>
    <property type="match status" value="1"/>
</dbReference>
<name>X6P527_RETFI</name>
<keyword evidence="13" id="KW-1185">Reference proteome</keyword>
<keyword evidence="5 12" id="KW-0418">Kinase</keyword>
<protein>
    <recommendedName>
        <fullName evidence="1">non-specific serine/threonine protein kinase</fullName>
        <ecNumber evidence="1">2.7.11.1</ecNumber>
    </recommendedName>
</protein>
<dbReference type="InterPro" id="IPR000961">
    <property type="entry name" value="AGC-kinase_C"/>
</dbReference>
<dbReference type="InterPro" id="IPR050236">
    <property type="entry name" value="Ser_Thr_kinase_AGC"/>
</dbReference>
<feature type="non-terminal residue" evidence="12">
    <location>
        <position position="1"/>
    </location>
</feature>
<keyword evidence="2" id="KW-0723">Serine/threonine-protein kinase</keyword>
<dbReference type="PROSITE" id="PS00108">
    <property type="entry name" value="PROTEIN_KINASE_ST"/>
    <property type="match status" value="1"/>
</dbReference>
<evidence type="ECO:0000256" key="2">
    <source>
        <dbReference type="ARBA" id="ARBA00022527"/>
    </source>
</evidence>
<organism evidence="12 13">
    <name type="scientific">Reticulomyxa filosa</name>
    <dbReference type="NCBI Taxonomy" id="46433"/>
    <lineage>
        <taxon>Eukaryota</taxon>
        <taxon>Sar</taxon>
        <taxon>Rhizaria</taxon>
        <taxon>Retaria</taxon>
        <taxon>Foraminifera</taxon>
        <taxon>Monothalamids</taxon>
        <taxon>Reticulomyxidae</taxon>
        <taxon>Reticulomyxa</taxon>
    </lineage>
</organism>
<dbReference type="EC" id="2.7.11.1" evidence="1"/>
<evidence type="ECO:0000256" key="1">
    <source>
        <dbReference type="ARBA" id="ARBA00012513"/>
    </source>
</evidence>
<dbReference type="InterPro" id="IPR000719">
    <property type="entry name" value="Prot_kinase_dom"/>
</dbReference>
<dbReference type="PANTHER" id="PTHR24356">
    <property type="entry name" value="SERINE/THREONINE-PROTEIN KINASE"/>
    <property type="match status" value="1"/>
</dbReference>
<dbReference type="InterPro" id="IPR008271">
    <property type="entry name" value="Ser/Thr_kinase_AS"/>
</dbReference>
<feature type="region of interest" description="Disordered" evidence="9">
    <location>
        <begin position="117"/>
        <end position="170"/>
    </location>
</feature>
<evidence type="ECO:0000313" key="13">
    <source>
        <dbReference type="Proteomes" id="UP000023152"/>
    </source>
</evidence>
<reference evidence="12 13" key="1">
    <citation type="journal article" date="2013" name="Curr. Biol.">
        <title>The Genome of the Foraminiferan Reticulomyxa filosa.</title>
        <authorList>
            <person name="Glockner G."/>
            <person name="Hulsmann N."/>
            <person name="Schleicher M."/>
            <person name="Noegel A.A."/>
            <person name="Eichinger L."/>
            <person name="Gallinger C."/>
            <person name="Pawlowski J."/>
            <person name="Sierra R."/>
            <person name="Euteneuer U."/>
            <person name="Pillet L."/>
            <person name="Moustafa A."/>
            <person name="Platzer M."/>
            <person name="Groth M."/>
            <person name="Szafranski K."/>
            <person name="Schliwa M."/>
        </authorList>
    </citation>
    <scope>NUCLEOTIDE SEQUENCE [LARGE SCALE GENOMIC DNA]</scope>
</reference>
<evidence type="ECO:0000256" key="6">
    <source>
        <dbReference type="ARBA" id="ARBA00022840"/>
    </source>
</evidence>
<dbReference type="Pfam" id="PF00069">
    <property type="entry name" value="Pkinase"/>
    <property type="match status" value="2"/>
</dbReference>
<dbReference type="OrthoDB" id="347657at2759"/>
<comment type="catalytic activity">
    <reaction evidence="7">
        <text>L-threonyl-[protein] + ATP = O-phospho-L-threonyl-[protein] + ADP + H(+)</text>
        <dbReference type="Rhea" id="RHEA:46608"/>
        <dbReference type="Rhea" id="RHEA-COMP:11060"/>
        <dbReference type="Rhea" id="RHEA-COMP:11605"/>
        <dbReference type="ChEBI" id="CHEBI:15378"/>
        <dbReference type="ChEBI" id="CHEBI:30013"/>
        <dbReference type="ChEBI" id="CHEBI:30616"/>
        <dbReference type="ChEBI" id="CHEBI:61977"/>
        <dbReference type="ChEBI" id="CHEBI:456216"/>
        <dbReference type="EC" id="2.7.11.1"/>
    </reaction>
</comment>